<feature type="transmembrane region" description="Helical" evidence="1">
    <location>
        <begin position="6"/>
        <end position="29"/>
    </location>
</feature>
<evidence type="ECO:0000256" key="1">
    <source>
        <dbReference type="SAM" id="Phobius"/>
    </source>
</evidence>
<keyword evidence="1" id="KW-0812">Transmembrane</keyword>
<accession>A0A8D8QVL3</accession>
<organism evidence="2">
    <name type="scientific">Cacopsylla melanoneura</name>
    <dbReference type="NCBI Taxonomy" id="428564"/>
    <lineage>
        <taxon>Eukaryota</taxon>
        <taxon>Metazoa</taxon>
        <taxon>Ecdysozoa</taxon>
        <taxon>Arthropoda</taxon>
        <taxon>Hexapoda</taxon>
        <taxon>Insecta</taxon>
        <taxon>Pterygota</taxon>
        <taxon>Neoptera</taxon>
        <taxon>Paraneoptera</taxon>
        <taxon>Hemiptera</taxon>
        <taxon>Sternorrhyncha</taxon>
        <taxon>Psylloidea</taxon>
        <taxon>Psyllidae</taxon>
        <taxon>Psyllinae</taxon>
        <taxon>Cacopsylla</taxon>
    </lineage>
</organism>
<name>A0A8D8QVL3_9HEMI</name>
<protein>
    <submittedName>
        <fullName evidence="2">Uncharacterized protein</fullName>
    </submittedName>
</protein>
<reference evidence="2" key="1">
    <citation type="submission" date="2021-05" db="EMBL/GenBank/DDBJ databases">
        <authorList>
            <person name="Alioto T."/>
            <person name="Alioto T."/>
            <person name="Gomez Garrido J."/>
        </authorList>
    </citation>
    <scope>NUCLEOTIDE SEQUENCE</scope>
</reference>
<evidence type="ECO:0000313" key="2">
    <source>
        <dbReference type="EMBL" id="CAG6639219.1"/>
    </source>
</evidence>
<sequence length="137" mass="15181">MMIVVYYMSVFLFVISPSFPLPLFLFLSLSFLGRFSPQHQYCALPLPLSCKVHCLISHSILYFLPPLISSFFSSCTSSAASIVSSFLSLSISLNLKCNATFASSYLILSPLVFALAKDVIPGYPIPLIRIIIVNFLM</sequence>
<dbReference type="EMBL" id="HBUF01106044">
    <property type="protein sequence ID" value="CAG6639219.1"/>
    <property type="molecule type" value="Transcribed_RNA"/>
</dbReference>
<dbReference type="AlphaFoldDB" id="A0A8D8QVL3"/>
<keyword evidence="1" id="KW-0472">Membrane</keyword>
<proteinExistence type="predicted"/>
<keyword evidence="1" id="KW-1133">Transmembrane helix</keyword>